<evidence type="ECO:0000313" key="3">
    <source>
        <dbReference type="Proteomes" id="UP000221222"/>
    </source>
</evidence>
<name>A0A2G1DHH8_9BACT</name>
<dbReference type="Proteomes" id="UP000262712">
    <property type="component" value="Chromosome"/>
</dbReference>
<reference evidence="2 3" key="1">
    <citation type="submission" date="2017-09" db="EMBL/GenBank/DDBJ databases">
        <title>Arcobacter canalis sp. nov., a new species isolated from a water canal contaminated with urban sewage.</title>
        <authorList>
            <person name="Perez-Cataluna A."/>
            <person name="Salas-Masso N."/>
            <person name="Figueras M.J."/>
        </authorList>
    </citation>
    <scope>NUCLEOTIDE SEQUENCE [LARGE SCALE GENOMIC DNA]</scope>
    <source>
        <strain evidence="2 3">F98-3</strain>
    </source>
</reference>
<evidence type="ECO:0000313" key="2">
    <source>
        <dbReference type="EMBL" id="PHO17894.1"/>
    </source>
</evidence>
<accession>A0A2G1DHH8</accession>
<dbReference type="EMBL" id="CP032098">
    <property type="protein sequence ID" value="AXX93696.1"/>
    <property type="molecule type" value="Genomic_DNA"/>
</dbReference>
<protein>
    <recommendedName>
        <fullName evidence="5">FAD/FMN-containing dehydrogenase</fullName>
    </recommendedName>
</protein>
<gene>
    <name evidence="1" type="ORF">AMOL_2763</name>
    <name evidence="2" type="ORF">CPU12_08135</name>
</gene>
<dbReference type="KEGG" id="amol:AMOL_2763"/>
<evidence type="ECO:0000313" key="4">
    <source>
        <dbReference type="Proteomes" id="UP000262712"/>
    </source>
</evidence>
<keyword evidence="3" id="KW-1185">Reference proteome</keyword>
<reference evidence="1 4" key="2">
    <citation type="submission" date="2018-08" db="EMBL/GenBank/DDBJ databases">
        <title>Complete genome of the Arcobacter molluscorum type strain LMG 25693.</title>
        <authorList>
            <person name="Miller W.G."/>
            <person name="Yee E."/>
            <person name="Bono J.L."/>
        </authorList>
    </citation>
    <scope>NUCLEOTIDE SEQUENCE [LARGE SCALE GENOMIC DNA]</scope>
    <source>
        <strain evidence="1 4">CECT 7696</strain>
    </source>
</reference>
<dbReference type="Proteomes" id="UP000221222">
    <property type="component" value="Unassembled WGS sequence"/>
</dbReference>
<dbReference type="AlphaFoldDB" id="A0A2G1DHH8"/>
<sequence>MKKIILIVCLVFFANAKEFHVKDNIGSFSLLDQFDTKHTINKNIKTIIVSFEKQTSKDINKFLNSKNATFLKEHNAVFIANISGMPTIITKLFALPKMKEYKHKILLIYDDADTRFKSVEGKSTLYRLKNGVITQIKFITKDDLQKVFE</sequence>
<organism evidence="2 3">
    <name type="scientific">Malaciobacter molluscorum LMG 25693</name>
    <dbReference type="NCBI Taxonomy" id="870501"/>
    <lineage>
        <taxon>Bacteria</taxon>
        <taxon>Pseudomonadati</taxon>
        <taxon>Campylobacterota</taxon>
        <taxon>Epsilonproteobacteria</taxon>
        <taxon>Campylobacterales</taxon>
        <taxon>Arcobacteraceae</taxon>
        <taxon>Malaciobacter</taxon>
    </lineage>
</organism>
<dbReference type="EMBL" id="NXFY01000011">
    <property type="protein sequence ID" value="PHO17894.1"/>
    <property type="molecule type" value="Genomic_DNA"/>
</dbReference>
<dbReference type="RefSeq" id="WP_099342607.1">
    <property type="nucleotide sequence ID" value="NZ_CP032098.1"/>
</dbReference>
<evidence type="ECO:0000313" key="1">
    <source>
        <dbReference type="EMBL" id="AXX93696.1"/>
    </source>
</evidence>
<proteinExistence type="predicted"/>
<evidence type="ECO:0008006" key="5">
    <source>
        <dbReference type="Google" id="ProtNLM"/>
    </source>
</evidence>